<reference evidence="1" key="1">
    <citation type="journal article" date="2014" name="Front. Microbiol.">
        <title>High frequency of phylogenetically diverse reductive dehalogenase-homologous genes in deep subseafloor sedimentary metagenomes.</title>
        <authorList>
            <person name="Kawai M."/>
            <person name="Futagami T."/>
            <person name="Toyoda A."/>
            <person name="Takaki Y."/>
            <person name="Nishi S."/>
            <person name="Hori S."/>
            <person name="Arai W."/>
            <person name="Tsubouchi T."/>
            <person name="Morono Y."/>
            <person name="Uchiyama I."/>
            <person name="Ito T."/>
            <person name="Fujiyama A."/>
            <person name="Inagaki F."/>
            <person name="Takami H."/>
        </authorList>
    </citation>
    <scope>NUCLEOTIDE SEQUENCE</scope>
    <source>
        <strain evidence="1">Expedition CK06-06</strain>
    </source>
</reference>
<gene>
    <name evidence="1" type="ORF">S01H4_65739</name>
</gene>
<sequence length="33" mass="3923">KAQRLLDYRPHYNSLEAVYESVSWLMKNGAIRI</sequence>
<dbReference type="AlphaFoldDB" id="X1FGF8"/>
<evidence type="ECO:0000313" key="1">
    <source>
        <dbReference type="EMBL" id="GAH28459.1"/>
    </source>
</evidence>
<name>X1FGF8_9ZZZZ</name>
<proteinExistence type="predicted"/>
<organism evidence="1">
    <name type="scientific">marine sediment metagenome</name>
    <dbReference type="NCBI Taxonomy" id="412755"/>
    <lineage>
        <taxon>unclassified sequences</taxon>
        <taxon>metagenomes</taxon>
        <taxon>ecological metagenomes</taxon>
    </lineage>
</organism>
<protein>
    <submittedName>
        <fullName evidence="1">Uncharacterized protein</fullName>
    </submittedName>
</protein>
<feature type="non-terminal residue" evidence="1">
    <location>
        <position position="1"/>
    </location>
</feature>
<comment type="caution">
    <text evidence="1">The sequence shown here is derived from an EMBL/GenBank/DDBJ whole genome shotgun (WGS) entry which is preliminary data.</text>
</comment>
<dbReference type="EMBL" id="BART01040350">
    <property type="protein sequence ID" value="GAH28459.1"/>
    <property type="molecule type" value="Genomic_DNA"/>
</dbReference>
<accession>X1FGF8</accession>